<dbReference type="GO" id="GO:0009228">
    <property type="term" value="P:thiamine biosynthetic process"/>
    <property type="evidence" value="ECO:0007669"/>
    <property type="project" value="UniProtKB-KW"/>
</dbReference>
<dbReference type="SUPFAM" id="SSF56042">
    <property type="entry name" value="PurM C-terminal domain-like"/>
    <property type="match status" value="1"/>
</dbReference>
<dbReference type="Pfam" id="PF00586">
    <property type="entry name" value="AIRS"/>
    <property type="match status" value="1"/>
</dbReference>
<name>Q7VF44_HELHP</name>
<dbReference type="Gene3D" id="3.90.650.10">
    <property type="entry name" value="PurM-like C-terminal domain"/>
    <property type="match status" value="1"/>
</dbReference>
<dbReference type="EMBL" id="AE017125">
    <property type="protein sequence ID" value="AAP78431.1"/>
    <property type="molecule type" value="Genomic_DNA"/>
</dbReference>
<keyword evidence="1" id="KW-0784">Thiamine biosynthesis</keyword>
<dbReference type="EC" id="2.7.4.16" evidence="3"/>
<dbReference type="SUPFAM" id="SSF55326">
    <property type="entry name" value="PurM N-terminal domain-like"/>
    <property type="match status" value="1"/>
</dbReference>
<dbReference type="PANTHER" id="PTHR30270">
    <property type="entry name" value="THIAMINE-MONOPHOSPHATE KINASE"/>
    <property type="match status" value="1"/>
</dbReference>
<reference evidence="3 4" key="1">
    <citation type="journal article" date="2003" name="Proc. Natl. Acad. Sci. U.S.A.">
        <title>The complete genome sequence of the carcinogenic bacterium Helicobacter hepaticus.</title>
        <authorList>
            <person name="Suerbaum S."/>
            <person name="Josenhans C."/>
            <person name="Sterzenbach T."/>
            <person name="Drescher B."/>
            <person name="Brandt P."/>
            <person name="Bell M."/>
            <person name="Droege M."/>
            <person name="Fartmann B."/>
            <person name="Fischer H.-P."/>
            <person name="Ge Z."/>
            <person name="Hoerster A."/>
            <person name="Holland R."/>
            <person name="Klein K."/>
            <person name="Koenig J."/>
            <person name="Macko L."/>
            <person name="Mendz G.L."/>
            <person name="Nyakatura G."/>
            <person name="Schauer D.B."/>
            <person name="Shen Z."/>
            <person name="Weber J."/>
            <person name="Frosch M."/>
            <person name="Fox J.G."/>
        </authorList>
    </citation>
    <scope>NUCLEOTIDE SEQUENCE [LARGE SCALE GENOMIC DNA]</scope>
    <source>
        <strain evidence="4">ATCC 51449 / 3B1</strain>
    </source>
</reference>
<dbReference type="KEGG" id="hhe:HH_1834"/>
<dbReference type="AlphaFoldDB" id="Q7VF44"/>
<keyword evidence="3" id="KW-0808">Transferase</keyword>
<organism evidence="3 4">
    <name type="scientific">Helicobacter hepaticus (strain ATCC 51449 / 3B1)</name>
    <dbReference type="NCBI Taxonomy" id="235279"/>
    <lineage>
        <taxon>Bacteria</taxon>
        <taxon>Pseudomonadati</taxon>
        <taxon>Campylobacterota</taxon>
        <taxon>Epsilonproteobacteria</taxon>
        <taxon>Campylobacterales</taxon>
        <taxon>Helicobacteraceae</taxon>
        <taxon>Helicobacter</taxon>
    </lineage>
</organism>
<dbReference type="NCBIfam" id="NF004354">
    <property type="entry name" value="PRK05731.2-3"/>
    <property type="match status" value="1"/>
</dbReference>
<feature type="domain" description="PurM-like N-terminal" evidence="2">
    <location>
        <begin position="73"/>
        <end position="171"/>
    </location>
</feature>
<dbReference type="RefSeq" id="WP_011116673.1">
    <property type="nucleotide sequence ID" value="NC_004917.1"/>
</dbReference>
<dbReference type="InterPro" id="IPR036921">
    <property type="entry name" value="PurM-like_N_sf"/>
</dbReference>
<evidence type="ECO:0000259" key="2">
    <source>
        <dbReference type="Pfam" id="PF00586"/>
    </source>
</evidence>
<dbReference type="InterPro" id="IPR036676">
    <property type="entry name" value="PurM-like_C_sf"/>
</dbReference>
<protein>
    <submittedName>
        <fullName evidence="3">Thiamine monophosphate kinase</fullName>
        <ecNumber evidence="3">2.7.4.16</ecNumber>
    </submittedName>
</protein>
<dbReference type="PANTHER" id="PTHR30270:SF0">
    <property type="entry name" value="THIAMINE-MONOPHOSPHATE KINASE"/>
    <property type="match status" value="1"/>
</dbReference>
<keyword evidence="4" id="KW-1185">Reference proteome</keyword>
<dbReference type="HOGENOM" id="CLU_046964_1_2_7"/>
<evidence type="ECO:0000313" key="3">
    <source>
        <dbReference type="EMBL" id="AAP78431.1"/>
    </source>
</evidence>
<gene>
    <name evidence="3" type="primary">thiL</name>
    <name evidence="3" type="ordered locus">HH_1834</name>
</gene>
<proteinExistence type="predicted"/>
<dbReference type="Gene3D" id="3.30.1330.10">
    <property type="entry name" value="PurM-like, N-terminal domain"/>
    <property type="match status" value="1"/>
</dbReference>
<dbReference type="InterPro" id="IPR016188">
    <property type="entry name" value="PurM-like_N"/>
</dbReference>
<dbReference type="GO" id="GO:0009030">
    <property type="term" value="F:thiamine-phosphate kinase activity"/>
    <property type="evidence" value="ECO:0007669"/>
    <property type="project" value="UniProtKB-EC"/>
</dbReference>
<evidence type="ECO:0000256" key="1">
    <source>
        <dbReference type="ARBA" id="ARBA00022977"/>
    </source>
</evidence>
<dbReference type="eggNOG" id="COG0611">
    <property type="taxonomic scope" value="Bacteria"/>
</dbReference>
<sequence>MIRFDRESFFIHTLQSEGITQGIGDDCCVFFPQGQFNKSYRSHKAHIKTHYLQTAIHINTHSKVQQKANISPFVVGMDSFCEGVHFLTHWFTPYQLAFKAFLVNCSDIIAMNATPAYAMLSISLPKYWTKIEIKDFVRGVGDFCRKYNVKLIGGDTISSQNLQIHITFFGIAHKHTLYRDKIPAGSVLFYTCDKYPRHTITQSYKVLKNLLYQPKNRILYPKGRFLMPYIRKNFVYHCAPFLKGGMDISDGILSEITRLCTINHLYFKPSIPLFRPHIKMLLHSGEEYEMLLAVSPKDILRLKRQALRHRIFVRQIGTLTHRGRMLPPRKYWH</sequence>
<dbReference type="CDD" id="cd02194">
    <property type="entry name" value="ThiL"/>
    <property type="match status" value="1"/>
</dbReference>
<evidence type="ECO:0000313" key="4">
    <source>
        <dbReference type="Proteomes" id="UP000002495"/>
    </source>
</evidence>
<dbReference type="Proteomes" id="UP000002495">
    <property type="component" value="Chromosome"/>
</dbReference>
<dbReference type="PIRSF" id="PIRSF005303">
    <property type="entry name" value="Thiam_monoph_kin"/>
    <property type="match status" value="1"/>
</dbReference>
<keyword evidence="3" id="KW-0418">Kinase</keyword>
<accession>Q7VF44</accession>
<dbReference type="InterPro" id="IPR006283">
    <property type="entry name" value="ThiL-like"/>
</dbReference>
<dbReference type="STRING" id="235279.HH_1834"/>